<dbReference type="Gene3D" id="3.40.50.720">
    <property type="entry name" value="NAD(P)-binding Rossmann-like Domain"/>
    <property type="match status" value="1"/>
</dbReference>
<comment type="pathway">
    <text evidence="5">Nucleotide-sugar biosynthesis; GDP-L-fucose biosynthesis via de novo pathway; GDP-L-fucose from GDP-alpha-D-mannose: step 2/2.</text>
</comment>
<dbReference type="InterPro" id="IPR028614">
    <property type="entry name" value="GDP_fucose/colitose_synth"/>
</dbReference>
<feature type="site" description="Important for catalytic activity" evidence="5">
    <location>
        <position position="108"/>
    </location>
</feature>
<feature type="binding site" evidence="5">
    <location>
        <begin position="11"/>
        <end position="17"/>
    </location>
    <ligand>
        <name>NADP(+)</name>
        <dbReference type="ChEBI" id="CHEBI:58349"/>
    </ligand>
</feature>
<evidence type="ECO:0000256" key="1">
    <source>
        <dbReference type="ARBA" id="ARBA00005959"/>
    </source>
</evidence>
<dbReference type="CDD" id="cd05239">
    <property type="entry name" value="GDP_FS_SDR_e"/>
    <property type="match status" value="1"/>
</dbReference>
<feature type="binding site" evidence="5">
    <location>
        <begin position="164"/>
        <end position="167"/>
    </location>
    <ligand>
        <name>NADP(+)</name>
        <dbReference type="ChEBI" id="CHEBI:58349"/>
    </ligand>
</feature>
<keyword evidence="2 5" id="KW-0521">NADP</keyword>
<feature type="binding site" evidence="5">
    <location>
        <position position="203"/>
    </location>
    <ligand>
        <name>substrate</name>
    </ligand>
</feature>
<dbReference type="HAMAP" id="MF_00956">
    <property type="entry name" value="GDP_fucose_synth"/>
    <property type="match status" value="1"/>
</dbReference>
<evidence type="ECO:0000259" key="6">
    <source>
        <dbReference type="Pfam" id="PF01370"/>
    </source>
</evidence>
<evidence type="ECO:0000256" key="4">
    <source>
        <dbReference type="ARBA" id="ARBA00023235"/>
    </source>
</evidence>
<dbReference type="GO" id="GO:0016853">
    <property type="term" value="F:isomerase activity"/>
    <property type="evidence" value="ECO:0007669"/>
    <property type="project" value="UniProtKB-KW"/>
</dbReference>
<name>A9KCA4_COXBN</name>
<dbReference type="GO" id="GO:0050577">
    <property type="term" value="F:GDP-L-fucose synthase activity"/>
    <property type="evidence" value="ECO:0007669"/>
    <property type="project" value="UniProtKB-UniRule"/>
</dbReference>
<comment type="function">
    <text evidence="5">Catalyzes the two-step NADP-dependent conversion of GDP-4-dehydro-6-deoxy-D-mannose to GDP-fucose, involving an epimerase and a reductase reaction.</text>
</comment>
<dbReference type="InterPro" id="IPR036291">
    <property type="entry name" value="NAD(P)-bd_dom_sf"/>
</dbReference>
<feature type="binding site" evidence="5">
    <location>
        <position position="141"/>
    </location>
    <ligand>
        <name>NADP(+)</name>
        <dbReference type="ChEBI" id="CHEBI:58349"/>
    </ligand>
</feature>
<feature type="binding site" evidence="5">
    <location>
        <position position="281"/>
    </location>
    <ligand>
        <name>substrate</name>
    </ligand>
</feature>
<organism evidence="7">
    <name type="scientific">Coxiella burnetii (strain Dugway 5J108-111)</name>
    <dbReference type="NCBI Taxonomy" id="434922"/>
    <lineage>
        <taxon>Bacteria</taxon>
        <taxon>Pseudomonadati</taxon>
        <taxon>Pseudomonadota</taxon>
        <taxon>Gammaproteobacteria</taxon>
        <taxon>Legionellales</taxon>
        <taxon>Coxiellaceae</taxon>
        <taxon>Coxiella</taxon>
    </lineage>
</organism>
<keyword evidence="3 5" id="KW-0560">Oxidoreductase</keyword>
<dbReference type="AlphaFoldDB" id="A9KCA4"/>
<evidence type="ECO:0000256" key="5">
    <source>
        <dbReference type="HAMAP-Rule" id="MF_00956"/>
    </source>
</evidence>
<dbReference type="KEGG" id="cbd:CBUD_0702"/>
<dbReference type="EMBL" id="CP000733">
    <property type="protein sequence ID" value="ABS76712.1"/>
    <property type="molecule type" value="Genomic_DNA"/>
</dbReference>
<comment type="similarity">
    <text evidence="1 5">Belongs to the NAD(P)-dependent epimerase/dehydratase family. Fucose synthase subfamily.</text>
</comment>
<dbReference type="Gene3D" id="3.90.25.10">
    <property type="entry name" value="UDP-galactose 4-epimerase, domain 1"/>
    <property type="match status" value="1"/>
</dbReference>
<evidence type="ECO:0000256" key="2">
    <source>
        <dbReference type="ARBA" id="ARBA00022857"/>
    </source>
</evidence>
<sequence>MQKDAPIFVTGHRGLAGSAILRRLKKQGYSSLITRTHQELDLTNKEKVFEFFANNCPEYVFLAAARVGGINDSNLHPVDFIRDNLAIQWNVIEASFRYKVKRLLFLGSSCIYSNDAPRPLKEIYFNSGKLEPTNRAYSTAKIAGIEHCWAYNRQYKTQYLCAMPTNLFGPNDNYDLENGHVVASLISKIHQAKEQKKPNFVLWGSGKAKREFLYSDDLAEACCHLMNLPDDIVKSVFGQDDQPPIVNIGSGKEISIYELALLIQDIIGYQGDIIWDHSKPDGALTKVMDVSLMQYLGWSAREGLVSGIKKTYQYYLSYERQAIAIEGIEKNA</sequence>
<keyword evidence="4 5" id="KW-0413">Isomerase</keyword>
<feature type="domain" description="NAD-dependent epimerase/dehydratase" evidence="6">
    <location>
        <begin position="7"/>
        <end position="234"/>
    </location>
</feature>
<dbReference type="RefSeq" id="WP_005771836.1">
    <property type="nucleotide sequence ID" value="NC_009727.1"/>
</dbReference>
<accession>A9KCA4</accession>
<dbReference type="SUPFAM" id="SSF51735">
    <property type="entry name" value="NAD(P)-binding Rossmann-fold domains"/>
    <property type="match status" value="1"/>
</dbReference>
<dbReference type="Proteomes" id="UP000008555">
    <property type="component" value="Chromosome"/>
</dbReference>
<reference evidence="7" key="2">
    <citation type="journal article" date="2009" name="Infect. Immun.">
        <title>Comparative genomics reveal extensive transposon-mediated genomic plasticity and diversity among potential effector proteins within the genus Coxiella.</title>
        <authorList>
            <person name="Beare P.A."/>
            <person name="Unsworth N."/>
            <person name="Andoh M."/>
            <person name="Voth D.E."/>
            <person name="Omsland A."/>
            <person name="Gilk S.D."/>
            <person name="Williams K.P."/>
            <person name="Sobral B.W."/>
            <person name="Kupko J.J.III."/>
            <person name="Porcella S.F."/>
            <person name="Samuel J.E."/>
            <person name="Heinzen R.A."/>
        </authorList>
    </citation>
    <scope>NUCLEOTIDE SEQUENCE [LARGE SCALE GENOMIC DNA]</scope>
    <source>
        <strain evidence="7">Dugway 5J108-111</strain>
    </source>
</reference>
<dbReference type="Pfam" id="PF01370">
    <property type="entry name" value="Epimerase"/>
    <property type="match status" value="1"/>
</dbReference>
<dbReference type="HOGENOM" id="CLU_007383_18_0_6"/>
<gene>
    <name evidence="7" type="primary">wcaG</name>
    <name evidence="5" type="synonym">fcl</name>
    <name evidence="7" type="ordered locus">CBUD_0702</name>
</gene>
<feature type="active site" description="Proton donor/acceptor" evidence="5">
    <location>
        <position position="137"/>
    </location>
</feature>
<dbReference type="GO" id="GO:0042351">
    <property type="term" value="P:'de novo' GDP-L-fucose biosynthetic process"/>
    <property type="evidence" value="ECO:0007669"/>
    <property type="project" value="UniProtKB-UniRule"/>
</dbReference>
<dbReference type="GO" id="GO:0070401">
    <property type="term" value="F:NADP+ binding"/>
    <property type="evidence" value="ECO:0007669"/>
    <property type="project" value="UniProtKB-UniRule"/>
</dbReference>
<evidence type="ECO:0000256" key="3">
    <source>
        <dbReference type="ARBA" id="ARBA00023002"/>
    </source>
</evidence>
<comment type="catalytic activity">
    <reaction evidence="5">
        <text>GDP-beta-L-fucose + NADP(+) = GDP-4-dehydro-alpha-D-rhamnose + NADPH + H(+)</text>
        <dbReference type="Rhea" id="RHEA:18885"/>
        <dbReference type="ChEBI" id="CHEBI:15378"/>
        <dbReference type="ChEBI" id="CHEBI:57273"/>
        <dbReference type="ChEBI" id="CHEBI:57783"/>
        <dbReference type="ChEBI" id="CHEBI:57964"/>
        <dbReference type="ChEBI" id="CHEBI:58349"/>
        <dbReference type="EC" id="1.1.1.271"/>
    </reaction>
</comment>
<dbReference type="PANTHER" id="PTHR43238">
    <property type="entry name" value="GDP-L-FUCOSE SYNTHASE"/>
    <property type="match status" value="1"/>
</dbReference>
<evidence type="ECO:0000313" key="7">
    <source>
        <dbReference type="EMBL" id="ABS76712.1"/>
    </source>
</evidence>
<dbReference type="EC" id="1.1.1.271" evidence="5"/>
<feature type="binding site" evidence="5">
    <location>
        <position position="188"/>
    </location>
    <ligand>
        <name>substrate</name>
    </ligand>
</feature>
<proteinExistence type="inferred from homology"/>
<feature type="site" description="Important for catalytic activity" evidence="5">
    <location>
        <position position="110"/>
    </location>
</feature>
<feature type="binding site" evidence="5">
    <location>
        <position position="210"/>
    </location>
    <ligand>
        <name>substrate</name>
    </ligand>
</feature>
<dbReference type="InterPro" id="IPR001509">
    <property type="entry name" value="Epimerase_deHydtase"/>
</dbReference>
<feature type="binding site" evidence="5">
    <location>
        <begin position="106"/>
        <end position="109"/>
    </location>
    <ligand>
        <name>NADP(+)</name>
        <dbReference type="ChEBI" id="CHEBI:58349"/>
    </ligand>
</feature>
<reference evidence="7" key="1">
    <citation type="submission" date="2007-06" db="EMBL/GenBank/DDBJ databases">
        <authorList>
            <person name="Seshadri R."/>
            <person name="Samuel J.E."/>
            <person name="Myers G."/>
            <person name="Kim M."/>
            <person name="Huot H."/>
            <person name="Durkin A.S."/>
            <person name="Dodson R.J."/>
            <person name="Daugherty S.C."/>
            <person name="Li J."/>
            <person name="Harkins D."/>
        </authorList>
    </citation>
    <scope>NUCLEOTIDE SEQUENCE</scope>
    <source>
        <strain evidence="7">Dugway 5J108-111</strain>
    </source>
</reference>
<dbReference type="UniPathway" id="UPA00128">
    <property type="reaction ID" value="UER00191"/>
</dbReference>
<keyword evidence="5" id="KW-0511">Multifunctional enzyme</keyword>
<feature type="binding site" evidence="5">
    <location>
        <position position="180"/>
    </location>
    <ligand>
        <name>NADP(+)</name>
        <dbReference type="ChEBI" id="CHEBI:58349"/>
    </ligand>
</feature>
<protein>
    <recommendedName>
        <fullName evidence="5">GDP-L-fucose synthase</fullName>
        <ecNumber evidence="5">1.1.1.271</ecNumber>
    </recommendedName>
    <alternativeName>
        <fullName evidence="5">GDP-4-keto-6-deoxy-D-mannose-3,5-epimerase-4-reductase</fullName>
    </alternativeName>
</protein>
<dbReference type="PANTHER" id="PTHR43238:SF1">
    <property type="entry name" value="GDP-L-FUCOSE SYNTHASE"/>
    <property type="match status" value="1"/>
</dbReference>